<reference evidence="7" key="1">
    <citation type="submission" date="2021-01" db="EMBL/GenBank/DDBJ databases">
        <title>Modified the classification status of verrucomicrobia.</title>
        <authorList>
            <person name="Feng X."/>
        </authorList>
    </citation>
    <scope>NUCLEOTIDE SEQUENCE</scope>
    <source>
        <strain evidence="7">_KCTC 22039</strain>
    </source>
</reference>
<evidence type="ECO:0000256" key="2">
    <source>
        <dbReference type="ARBA" id="ARBA00022692"/>
    </source>
</evidence>
<evidence type="ECO:0000256" key="4">
    <source>
        <dbReference type="ARBA" id="ARBA00023136"/>
    </source>
</evidence>
<accession>A0A8J7MBJ6</accession>
<evidence type="ECO:0000313" key="7">
    <source>
        <dbReference type="EMBL" id="MBK1789553.1"/>
    </source>
</evidence>
<feature type="domain" description="RDD" evidence="6">
    <location>
        <begin position="27"/>
        <end position="154"/>
    </location>
</feature>
<keyword evidence="8" id="KW-1185">Reference proteome</keyword>
<evidence type="ECO:0000259" key="6">
    <source>
        <dbReference type="Pfam" id="PF06271"/>
    </source>
</evidence>
<proteinExistence type="predicted"/>
<organism evidence="7 8">
    <name type="scientific">Persicirhabdus sediminis</name>
    <dbReference type="NCBI Taxonomy" id="454144"/>
    <lineage>
        <taxon>Bacteria</taxon>
        <taxon>Pseudomonadati</taxon>
        <taxon>Verrucomicrobiota</taxon>
        <taxon>Verrucomicrobiia</taxon>
        <taxon>Verrucomicrobiales</taxon>
        <taxon>Verrucomicrobiaceae</taxon>
        <taxon>Persicirhabdus</taxon>
    </lineage>
</organism>
<feature type="transmembrane region" description="Helical" evidence="5">
    <location>
        <begin position="68"/>
        <end position="87"/>
    </location>
</feature>
<name>A0A8J7MBJ6_9BACT</name>
<dbReference type="InterPro" id="IPR010432">
    <property type="entry name" value="RDD"/>
</dbReference>
<evidence type="ECO:0000256" key="5">
    <source>
        <dbReference type="SAM" id="Phobius"/>
    </source>
</evidence>
<dbReference type="GO" id="GO:0016020">
    <property type="term" value="C:membrane"/>
    <property type="evidence" value="ECO:0007669"/>
    <property type="project" value="UniProtKB-SubCell"/>
</dbReference>
<keyword evidence="2 5" id="KW-0812">Transmembrane</keyword>
<comment type="subcellular location">
    <subcellularLocation>
        <location evidence="1">Membrane</location>
        <topology evidence="1">Multi-pass membrane protein</topology>
    </subcellularLocation>
</comment>
<comment type="caution">
    <text evidence="7">The sequence shown here is derived from an EMBL/GenBank/DDBJ whole genome shotgun (WGS) entry which is preliminary data.</text>
</comment>
<dbReference type="RefSeq" id="WP_200309509.1">
    <property type="nucleotide sequence ID" value="NZ_JAENIM010000007.1"/>
</dbReference>
<dbReference type="PANTHER" id="PTHR38480:SF1">
    <property type="entry name" value="SLR0254 PROTEIN"/>
    <property type="match status" value="1"/>
</dbReference>
<evidence type="ECO:0000256" key="1">
    <source>
        <dbReference type="ARBA" id="ARBA00004141"/>
    </source>
</evidence>
<keyword evidence="3 5" id="KW-1133">Transmembrane helix</keyword>
<dbReference type="Pfam" id="PF06271">
    <property type="entry name" value="RDD"/>
    <property type="match status" value="1"/>
</dbReference>
<gene>
    <name evidence="7" type="ORF">JIN82_00135</name>
</gene>
<dbReference type="AlphaFoldDB" id="A0A8J7MBJ6"/>
<dbReference type="PANTHER" id="PTHR38480">
    <property type="entry name" value="SLR0254 PROTEIN"/>
    <property type="match status" value="1"/>
</dbReference>
<evidence type="ECO:0000256" key="3">
    <source>
        <dbReference type="ARBA" id="ARBA00022989"/>
    </source>
</evidence>
<sequence length="239" mass="26272">MTDSPPRIDTLQSIELAEGVEIRLRIAGPYVRSFAYAIDLMIQLGIFIGLAMITSVVGIALGQNVGQGVLLLGMFILHWFYQILFEAGKKGASPGKRAMGLRVVDQSGIPISFGQSFLRNMLRGVDALPGFYGIGLFSCFASKKFQRLGDMAANTLVIYERPFTQRVSALPPALEAIAPTMPLEREEQAAILDFKNRAGQWSEARQLELSDHASELTKSEGREGLAKLLAIAKWLNDRK</sequence>
<protein>
    <submittedName>
        <fullName evidence="7">RDD family protein</fullName>
    </submittedName>
</protein>
<dbReference type="EMBL" id="JAENIM010000007">
    <property type="protein sequence ID" value="MBK1789553.1"/>
    <property type="molecule type" value="Genomic_DNA"/>
</dbReference>
<evidence type="ECO:0000313" key="8">
    <source>
        <dbReference type="Proteomes" id="UP000624703"/>
    </source>
</evidence>
<dbReference type="Proteomes" id="UP000624703">
    <property type="component" value="Unassembled WGS sequence"/>
</dbReference>
<keyword evidence="4 5" id="KW-0472">Membrane</keyword>
<feature type="transmembrane region" description="Helical" evidence="5">
    <location>
        <begin position="40"/>
        <end position="62"/>
    </location>
</feature>